<dbReference type="OrthoDB" id="8091188at2"/>
<dbReference type="EMBL" id="SPDV01000030">
    <property type="protein sequence ID" value="TFI57500.1"/>
    <property type="molecule type" value="Genomic_DNA"/>
</dbReference>
<dbReference type="RefSeq" id="WP_135088194.1">
    <property type="nucleotide sequence ID" value="NZ_SPDV01000030.1"/>
</dbReference>
<keyword evidence="2" id="KW-1185">Reference proteome</keyword>
<comment type="caution">
    <text evidence="1">The sequence shown here is derived from an EMBL/GenBank/DDBJ whole genome shotgun (WGS) entry which is preliminary data.</text>
</comment>
<protein>
    <recommendedName>
        <fullName evidence="3">AlpA family phage regulatory protein</fullName>
    </recommendedName>
</protein>
<dbReference type="AlphaFoldDB" id="A0A4Y8ZNB4"/>
<sequence>MKPTVPAFISIKGVAAMGNVSVSTAGRYSGQSDFPEPRYFSPGKKVWISEEVRNWFLDRPRSRR</sequence>
<gene>
    <name evidence="1" type="ORF">E2493_14945</name>
</gene>
<reference evidence="1 2" key="1">
    <citation type="submission" date="2019-03" db="EMBL/GenBank/DDBJ databases">
        <title>Genome sequence of Sphingomonas sp. 17J27-24.</title>
        <authorList>
            <person name="Kim M."/>
            <person name="Maeng S."/>
            <person name="Sathiyaraj S."/>
        </authorList>
    </citation>
    <scope>NUCLEOTIDE SEQUENCE [LARGE SCALE GENOMIC DNA]</scope>
    <source>
        <strain evidence="1 2">17J27-24</strain>
    </source>
</reference>
<dbReference type="Proteomes" id="UP000298213">
    <property type="component" value="Unassembled WGS sequence"/>
</dbReference>
<proteinExistence type="predicted"/>
<evidence type="ECO:0008006" key="3">
    <source>
        <dbReference type="Google" id="ProtNLM"/>
    </source>
</evidence>
<accession>A0A4Y8ZNB4</accession>
<evidence type="ECO:0000313" key="1">
    <source>
        <dbReference type="EMBL" id="TFI57500.1"/>
    </source>
</evidence>
<organism evidence="1 2">
    <name type="scientific">Sphingomonas parva</name>
    <dbReference type="NCBI Taxonomy" id="2555898"/>
    <lineage>
        <taxon>Bacteria</taxon>
        <taxon>Pseudomonadati</taxon>
        <taxon>Pseudomonadota</taxon>
        <taxon>Alphaproteobacteria</taxon>
        <taxon>Sphingomonadales</taxon>
        <taxon>Sphingomonadaceae</taxon>
        <taxon>Sphingomonas</taxon>
    </lineage>
</organism>
<evidence type="ECO:0000313" key="2">
    <source>
        <dbReference type="Proteomes" id="UP000298213"/>
    </source>
</evidence>
<name>A0A4Y8ZNB4_9SPHN</name>